<keyword evidence="2" id="KW-1185">Reference proteome</keyword>
<comment type="caution">
    <text evidence="1">The sequence shown here is derived from an EMBL/GenBank/DDBJ whole genome shotgun (WGS) entry which is preliminary data.</text>
</comment>
<dbReference type="EMBL" id="SISG01000001">
    <property type="protein sequence ID" value="TBN57978.1"/>
    <property type="molecule type" value="Genomic_DNA"/>
</dbReference>
<evidence type="ECO:0000313" key="2">
    <source>
        <dbReference type="Proteomes" id="UP000294194"/>
    </source>
</evidence>
<dbReference type="Proteomes" id="UP000294194">
    <property type="component" value="Unassembled WGS sequence"/>
</dbReference>
<name>A0A4Q9GWK3_9MICO</name>
<dbReference type="AlphaFoldDB" id="A0A4Q9GWK3"/>
<sequence length="392" mass="43830">MARLRDVYLYPYSGWPNFPWDEGRDARPPYSSAVSDRDAAARSARAATESLSMELTAEEITSRRARYHLGMVGDPHPSAVEVEAHPEWAKHGFLGHITISDGFRNVLPPQRTAVMAEAVYLALRPLALEEHWAPALEAAMGRVRANDYRCSWVSSWKRAPDRTHAVRIVMEIADDGYGRWHVETGKAGAVLRSTEDLSGWTWVKNFETMAKEMRFDERGRLVVGRGSGFLHAVTTIDITTGEVLSDKPSEPYGKNPVRLNYSGMPGTPVPPVRVVEPIDFSVGGGAGPLSARVNSYHSEAERLDDQLFSETWDAWWRGVGVPEVFLPIEYFGGEAKVSMRLTKNLLTVKRHRPPESVPLLPGPARKAARADVEELVKRVRKRFDLPEPPRLT</sequence>
<accession>A0A4Q9GWK3</accession>
<organism evidence="1 2">
    <name type="scientific">Glaciihabitans arcticus</name>
    <dbReference type="NCBI Taxonomy" id="2668039"/>
    <lineage>
        <taxon>Bacteria</taxon>
        <taxon>Bacillati</taxon>
        <taxon>Actinomycetota</taxon>
        <taxon>Actinomycetes</taxon>
        <taxon>Micrococcales</taxon>
        <taxon>Microbacteriaceae</taxon>
        <taxon>Glaciihabitans</taxon>
    </lineage>
</organism>
<reference evidence="2" key="1">
    <citation type="submission" date="2019-02" db="EMBL/GenBank/DDBJ databases">
        <title>Glaciihabitans arcticus sp. nov., a psychrotolerant bacterium isolated from polar soil.</title>
        <authorList>
            <person name="Dahal R.H."/>
        </authorList>
    </citation>
    <scope>NUCLEOTIDE SEQUENCE [LARGE SCALE GENOMIC DNA]</scope>
    <source>
        <strain evidence="2">RP-3-7</strain>
    </source>
</reference>
<gene>
    <name evidence="1" type="ORF">EYE40_11550</name>
</gene>
<protein>
    <submittedName>
        <fullName evidence="1">Uncharacterized protein</fullName>
    </submittedName>
</protein>
<evidence type="ECO:0000313" key="1">
    <source>
        <dbReference type="EMBL" id="TBN57978.1"/>
    </source>
</evidence>
<proteinExistence type="predicted"/>